<dbReference type="Gene3D" id="3.30.40.220">
    <property type="match status" value="1"/>
</dbReference>
<proteinExistence type="predicted"/>
<organism evidence="1 2">
    <name type="scientific">Devosia rhizoryzae</name>
    <dbReference type="NCBI Taxonomy" id="2774137"/>
    <lineage>
        <taxon>Bacteria</taxon>
        <taxon>Pseudomonadati</taxon>
        <taxon>Pseudomonadota</taxon>
        <taxon>Alphaproteobacteria</taxon>
        <taxon>Hyphomicrobiales</taxon>
        <taxon>Devosiaceae</taxon>
        <taxon>Devosia</taxon>
    </lineage>
</organism>
<dbReference type="RefSeq" id="WP_201634077.1">
    <property type="nucleotide sequence ID" value="NZ_CP068046.1"/>
</dbReference>
<evidence type="ECO:0000313" key="1">
    <source>
        <dbReference type="EMBL" id="QQR39648.1"/>
    </source>
</evidence>
<reference evidence="1 2" key="1">
    <citation type="submission" date="2021-01" db="EMBL/GenBank/DDBJ databases">
        <title>Genome seq and assembly of Devosia sp. LEGU1.</title>
        <authorList>
            <person name="Chhetri G."/>
        </authorList>
    </citation>
    <scope>NUCLEOTIDE SEQUENCE [LARGE SCALE GENOMIC DNA]</scope>
    <source>
        <strain evidence="1 2">LEGU1</strain>
    </source>
</reference>
<evidence type="ECO:0000313" key="2">
    <source>
        <dbReference type="Proteomes" id="UP000595857"/>
    </source>
</evidence>
<sequence>MTTAELETLIASLLDLQDNRCALTGIPFEFLSPTADKNLLPLLDRVDDSGHYKVGNLQVVCQFINFGKGDSDNAEFQATGEGSRR</sequence>
<keyword evidence="2" id="KW-1185">Reference proteome</keyword>
<dbReference type="Proteomes" id="UP000595857">
    <property type="component" value="Chromosome"/>
</dbReference>
<accession>A0ABX7C5W2</accession>
<protein>
    <submittedName>
        <fullName evidence="1">Uncharacterized protein</fullName>
    </submittedName>
</protein>
<gene>
    <name evidence="1" type="ORF">JI748_01105</name>
</gene>
<dbReference type="EMBL" id="CP068046">
    <property type="protein sequence ID" value="QQR39648.1"/>
    <property type="molecule type" value="Genomic_DNA"/>
</dbReference>
<name>A0ABX7C5W2_9HYPH</name>